<dbReference type="PANTHER" id="PTHR16165:SF23">
    <property type="entry name" value="NEUREXOPHILIN AND PC-ESTERASE DOMAIN FAMILY, MEMBER 5"/>
    <property type="match status" value="1"/>
</dbReference>
<organism evidence="3 4">
    <name type="scientific">Megalops atlanticus</name>
    <name type="common">Tarpon</name>
    <name type="synonym">Clupea gigantea</name>
    <dbReference type="NCBI Taxonomy" id="7932"/>
    <lineage>
        <taxon>Eukaryota</taxon>
        <taxon>Metazoa</taxon>
        <taxon>Chordata</taxon>
        <taxon>Craniata</taxon>
        <taxon>Vertebrata</taxon>
        <taxon>Euteleostomi</taxon>
        <taxon>Actinopterygii</taxon>
        <taxon>Neopterygii</taxon>
        <taxon>Teleostei</taxon>
        <taxon>Elopiformes</taxon>
        <taxon>Megalopidae</taxon>
        <taxon>Megalops</taxon>
    </lineage>
</organism>
<dbReference type="PANTHER" id="PTHR16165">
    <property type="entry name" value="NXPE FAMILY MEMBER"/>
    <property type="match status" value="1"/>
</dbReference>
<dbReference type="InterPro" id="IPR014756">
    <property type="entry name" value="Ig_E-set"/>
</dbReference>
<sequence>MKKVLLLTSGSLALALYVSYCVVYILQTNSTSPKMELPIPKNRRVSLDSTDGVARQRVPSKDTLIGPEESAALWKGLRWPSPSKTPSSLLEATDPTKCSYQVIDLRENYTIGGTVHVKVVTRDGMGRPKTYGGDFFQAKLHNPELKASTFGSVTDHLNGTYTVRFALLWPGPAHVSVWLVHSSEAVWVLRKQREEDPDKVFFHGYFVDGNRTETVVCNAQRSPRLVGGGGRCCCEFRDPVTGETWFCRHPPSLPCHTLTNHRMGGYQAKLSSLETDLLHESHTDIIVSGKDSVILVFPQDTEIRETRKCEPGLDTPVPAGFYFQDRWTSLLCRSQAFPTADLLASCLRDKQVLMMGDSTLRQWYSYLTSTVPTLKQLNLHTSAKSGPLQAVDPENNILLVWRAHGLPLRTDLTPLKDLHYIGRELDGLAGGPHTVVVFNIWAHFTTYPLAAYARRLATIRLAVQDLLRRAPRTLVVIKSANTGYKDVYGSDWLSWQLDLTLRAMFRGLPVVLIDVWQMTSCHYSPDDIHPPDVVVKNEVDLFLSFVCPR</sequence>
<protein>
    <recommendedName>
        <fullName evidence="2">NXPE C-terminal domain-containing protein</fullName>
    </recommendedName>
</protein>
<feature type="domain" description="NXPE C-terminal" evidence="2">
    <location>
        <begin position="327"/>
        <end position="547"/>
    </location>
</feature>
<dbReference type="AlphaFoldDB" id="A0A9D3PUJ9"/>
<name>A0A9D3PUJ9_MEGAT</name>
<dbReference type="EMBL" id="JAFDVH010000014">
    <property type="protein sequence ID" value="KAG7465345.1"/>
    <property type="molecule type" value="Genomic_DNA"/>
</dbReference>
<dbReference type="InterPro" id="IPR057106">
    <property type="entry name" value="NXPE4_C"/>
</dbReference>
<dbReference type="Proteomes" id="UP001046870">
    <property type="component" value="Chromosome 14"/>
</dbReference>
<accession>A0A9D3PUJ9</accession>
<comment type="similarity">
    <text evidence="1">Belongs to the NXPE family.</text>
</comment>
<dbReference type="GO" id="GO:0007399">
    <property type="term" value="P:nervous system development"/>
    <property type="evidence" value="ECO:0007669"/>
    <property type="project" value="UniProtKB-ARBA"/>
</dbReference>
<evidence type="ECO:0000313" key="3">
    <source>
        <dbReference type="EMBL" id="KAG7465345.1"/>
    </source>
</evidence>
<reference evidence="3" key="1">
    <citation type="submission" date="2021-01" db="EMBL/GenBank/DDBJ databases">
        <authorList>
            <person name="Zahm M."/>
            <person name="Roques C."/>
            <person name="Cabau C."/>
            <person name="Klopp C."/>
            <person name="Donnadieu C."/>
            <person name="Jouanno E."/>
            <person name="Lampietro C."/>
            <person name="Louis A."/>
            <person name="Herpin A."/>
            <person name="Echchiki A."/>
            <person name="Berthelot C."/>
            <person name="Parey E."/>
            <person name="Roest-Crollius H."/>
            <person name="Braasch I."/>
            <person name="Postlethwait J."/>
            <person name="Bobe J."/>
            <person name="Montfort J."/>
            <person name="Bouchez O."/>
            <person name="Begum T."/>
            <person name="Mejri S."/>
            <person name="Adams A."/>
            <person name="Chen W.-J."/>
            <person name="Guiguen Y."/>
        </authorList>
    </citation>
    <scope>NUCLEOTIDE SEQUENCE</scope>
    <source>
        <strain evidence="3">YG-15Mar2019-1</strain>
        <tissue evidence="3">Brain</tissue>
    </source>
</reference>
<evidence type="ECO:0000256" key="1">
    <source>
        <dbReference type="ARBA" id="ARBA00005431"/>
    </source>
</evidence>
<comment type="caution">
    <text evidence="3">The sequence shown here is derived from an EMBL/GenBank/DDBJ whole genome shotgun (WGS) entry which is preliminary data.</text>
</comment>
<evidence type="ECO:0000259" key="2">
    <source>
        <dbReference type="Pfam" id="PF24536"/>
    </source>
</evidence>
<dbReference type="SUPFAM" id="SSF81296">
    <property type="entry name" value="E set domains"/>
    <property type="match status" value="1"/>
</dbReference>
<dbReference type="InterPro" id="IPR026845">
    <property type="entry name" value="NXPH/NXPE"/>
</dbReference>
<dbReference type="Pfam" id="PF24536">
    <property type="entry name" value="NXPE4_C"/>
    <property type="match status" value="1"/>
</dbReference>
<evidence type="ECO:0000313" key="4">
    <source>
        <dbReference type="Proteomes" id="UP001046870"/>
    </source>
</evidence>
<dbReference type="OrthoDB" id="5950832at2759"/>
<dbReference type="Pfam" id="PF06312">
    <property type="entry name" value="Neurexophilin"/>
    <property type="match status" value="1"/>
</dbReference>
<proteinExistence type="inferred from homology"/>
<dbReference type="InterPro" id="IPR013783">
    <property type="entry name" value="Ig-like_fold"/>
</dbReference>
<keyword evidence="4" id="KW-1185">Reference proteome</keyword>
<dbReference type="Gene3D" id="2.60.40.10">
    <property type="entry name" value="Immunoglobulins"/>
    <property type="match status" value="1"/>
</dbReference>
<gene>
    <name evidence="3" type="ORF">MATL_G00175470</name>
</gene>